<keyword evidence="1" id="KW-1133">Transmembrane helix</keyword>
<keyword evidence="1" id="KW-0812">Transmembrane</keyword>
<feature type="transmembrane region" description="Helical" evidence="1">
    <location>
        <begin position="52"/>
        <end position="68"/>
    </location>
</feature>
<name>A0AAW9R1B9_9CHRO</name>
<evidence type="ECO:0000313" key="3">
    <source>
        <dbReference type="Proteomes" id="UP001328733"/>
    </source>
</evidence>
<evidence type="ECO:0000256" key="1">
    <source>
        <dbReference type="SAM" id="Phobius"/>
    </source>
</evidence>
<comment type="caution">
    <text evidence="2">The sequence shown here is derived from an EMBL/GenBank/DDBJ whole genome shotgun (WGS) entry which is preliminary data.</text>
</comment>
<keyword evidence="3" id="KW-1185">Reference proteome</keyword>
<feature type="transmembrane region" description="Helical" evidence="1">
    <location>
        <begin position="74"/>
        <end position="99"/>
    </location>
</feature>
<gene>
    <name evidence="2" type="ORF">V0288_21810</name>
</gene>
<feature type="transmembrane region" description="Helical" evidence="1">
    <location>
        <begin position="12"/>
        <end position="43"/>
    </location>
</feature>
<protein>
    <submittedName>
        <fullName evidence="2">Uncharacterized protein</fullName>
    </submittedName>
</protein>
<sequence>MLGNAAFTGFEGALLTIALASLLPSVGVAIAFAICGGLVFVLFKRIIEGKDLPILAAISLGLFLIPQLQGGLGFVAIAIVAGAAGVGAIAVTAFFRLVYQIVSRFF</sequence>
<accession>A0AAW9R1B9</accession>
<keyword evidence="1" id="KW-0472">Membrane</keyword>
<organism evidence="2 3">
    <name type="scientific">Pannus brasiliensis CCIBt3594</name>
    <dbReference type="NCBI Taxonomy" id="1427578"/>
    <lineage>
        <taxon>Bacteria</taxon>
        <taxon>Bacillati</taxon>
        <taxon>Cyanobacteriota</taxon>
        <taxon>Cyanophyceae</taxon>
        <taxon>Oscillatoriophycideae</taxon>
        <taxon>Chroococcales</taxon>
        <taxon>Microcystaceae</taxon>
        <taxon>Pannus</taxon>
    </lineage>
</organism>
<evidence type="ECO:0000313" key="2">
    <source>
        <dbReference type="EMBL" id="MEG3439779.1"/>
    </source>
</evidence>
<dbReference type="EMBL" id="JBAFSM010000060">
    <property type="protein sequence ID" value="MEG3439779.1"/>
    <property type="molecule type" value="Genomic_DNA"/>
</dbReference>
<dbReference type="Proteomes" id="UP001328733">
    <property type="component" value="Unassembled WGS sequence"/>
</dbReference>
<reference evidence="2 3" key="1">
    <citation type="submission" date="2024-01" db="EMBL/GenBank/DDBJ databases">
        <title>Genomic insights into the taxonomy and metabolism of the cyanobacterium Pannus brasiliensis CCIBt3594.</title>
        <authorList>
            <person name="Machado M."/>
            <person name="Botero N.B."/>
            <person name="Andreote A.P.D."/>
            <person name="Feitosa A.M.T."/>
            <person name="Popin R."/>
            <person name="Sivonen K."/>
            <person name="Fiore M.F."/>
        </authorList>
    </citation>
    <scope>NUCLEOTIDE SEQUENCE [LARGE SCALE GENOMIC DNA]</scope>
    <source>
        <strain evidence="2 3">CCIBt3594</strain>
    </source>
</reference>
<proteinExistence type="predicted"/>
<dbReference type="AlphaFoldDB" id="A0AAW9R1B9"/>